<sequence length="178" mass="20295">EYESYYQIKFGKAPKFVRKSNEGDMEVKKRKIKERDISTKPVIPPITTVNQSTRTPPQSDSKPVKLVSSELEAIGKKTGSMQKEVVAPAAELVEDPFDHKLLKPLPFYENSELKELANVITRDIYVKNPNVKWSDISGLEKSKRLIKEAIVFPMKFPNLFQGLLKPWKGILLYGVSIF</sequence>
<dbReference type="EMBL" id="JADGKB010000140">
    <property type="protein sequence ID" value="KAJ3252482.1"/>
    <property type="molecule type" value="Genomic_DNA"/>
</dbReference>
<dbReference type="GO" id="GO:0005524">
    <property type="term" value="F:ATP binding"/>
    <property type="evidence" value="ECO:0007669"/>
    <property type="project" value="UniProtKB-KW"/>
</dbReference>
<evidence type="ECO:0000256" key="1">
    <source>
        <dbReference type="ARBA" id="ARBA00004186"/>
    </source>
</evidence>
<comment type="subcellular location">
    <subcellularLocation>
        <location evidence="1">Cytoplasm</location>
        <location evidence="1">Cytoskeleton</location>
        <location evidence="1">Spindle</location>
    </subcellularLocation>
</comment>
<dbReference type="Proteomes" id="UP001210925">
    <property type="component" value="Unassembled WGS sequence"/>
</dbReference>
<dbReference type="InterPro" id="IPR050304">
    <property type="entry name" value="MT-severing_AAA_ATPase"/>
</dbReference>
<dbReference type="GO" id="GO:0005819">
    <property type="term" value="C:spindle"/>
    <property type="evidence" value="ECO:0007669"/>
    <property type="project" value="UniProtKB-SubCell"/>
</dbReference>
<keyword evidence="7" id="KW-0413">Isomerase</keyword>
<organism evidence="9 10">
    <name type="scientific">Boothiomyces macroporosus</name>
    <dbReference type="NCBI Taxonomy" id="261099"/>
    <lineage>
        <taxon>Eukaryota</taxon>
        <taxon>Fungi</taxon>
        <taxon>Fungi incertae sedis</taxon>
        <taxon>Chytridiomycota</taxon>
        <taxon>Chytridiomycota incertae sedis</taxon>
        <taxon>Chytridiomycetes</taxon>
        <taxon>Rhizophydiales</taxon>
        <taxon>Terramycetaceae</taxon>
        <taxon>Boothiomyces</taxon>
    </lineage>
</organism>
<evidence type="ECO:0000256" key="3">
    <source>
        <dbReference type="ARBA" id="ARBA00022701"/>
    </source>
</evidence>
<keyword evidence="10" id="KW-1185">Reference proteome</keyword>
<proteinExistence type="predicted"/>
<dbReference type="InterPro" id="IPR027417">
    <property type="entry name" value="P-loop_NTPase"/>
</dbReference>
<keyword evidence="4" id="KW-0547">Nucleotide-binding</keyword>
<feature type="non-terminal residue" evidence="9">
    <location>
        <position position="1"/>
    </location>
</feature>
<dbReference type="AlphaFoldDB" id="A0AAD5UAI5"/>
<comment type="caution">
    <text evidence="9">The sequence shown here is derived from an EMBL/GenBank/DDBJ whole genome shotgun (WGS) entry which is preliminary data.</text>
</comment>
<name>A0AAD5UAI5_9FUNG</name>
<dbReference type="GO" id="GO:0005874">
    <property type="term" value="C:microtubule"/>
    <property type="evidence" value="ECO:0007669"/>
    <property type="project" value="UniProtKB-KW"/>
</dbReference>
<keyword evidence="6" id="KW-0206">Cytoskeleton</keyword>
<dbReference type="Gene3D" id="3.40.50.300">
    <property type="entry name" value="P-loop containing nucleotide triphosphate hydrolases"/>
    <property type="match status" value="1"/>
</dbReference>
<evidence type="ECO:0000256" key="2">
    <source>
        <dbReference type="ARBA" id="ARBA00022490"/>
    </source>
</evidence>
<evidence type="ECO:0000313" key="9">
    <source>
        <dbReference type="EMBL" id="KAJ3252482.1"/>
    </source>
</evidence>
<feature type="compositionally biased region" description="Polar residues" evidence="8">
    <location>
        <begin position="47"/>
        <end position="61"/>
    </location>
</feature>
<gene>
    <name evidence="9" type="primary">KATNAL2</name>
    <name evidence="9" type="ORF">HK103_001551</name>
</gene>
<keyword evidence="5" id="KW-0067">ATP-binding</keyword>
<evidence type="ECO:0000256" key="5">
    <source>
        <dbReference type="ARBA" id="ARBA00022840"/>
    </source>
</evidence>
<evidence type="ECO:0000313" key="10">
    <source>
        <dbReference type="Proteomes" id="UP001210925"/>
    </source>
</evidence>
<reference evidence="9" key="1">
    <citation type="submission" date="2020-05" db="EMBL/GenBank/DDBJ databases">
        <title>Phylogenomic resolution of chytrid fungi.</title>
        <authorList>
            <person name="Stajich J.E."/>
            <person name="Amses K."/>
            <person name="Simmons R."/>
            <person name="Seto K."/>
            <person name="Myers J."/>
            <person name="Bonds A."/>
            <person name="Quandt C.A."/>
            <person name="Barry K."/>
            <person name="Liu P."/>
            <person name="Grigoriev I."/>
            <person name="Longcore J.E."/>
            <person name="James T.Y."/>
        </authorList>
    </citation>
    <scope>NUCLEOTIDE SEQUENCE</scope>
    <source>
        <strain evidence="9">PLAUS21</strain>
    </source>
</reference>
<dbReference type="GO" id="GO:0016887">
    <property type="term" value="F:ATP hydrolysis activity"/>
    <property type="evidence" value="ECO:0007669"/>
    <property type="project" value="TreeGrafter"/>
</dbReference>
<feature type="region of interest" description="Disordered" evidence="8">
    <location>
        <begin position="39"/>
        <end position="63"/>
    </location>
</feature>
<accession>A0AAD5UAI5</accession>
<dbReference type="PANTHER" id="PTHR23074:SF78">
    <property type="entry name" value="KATANIN P60 ATPASE-CONTAINING SUBUNIT A-LIKE 2"/>
    <property type="match status" value="1"/>
</dbReference>
<evidence type="ECO:0000256" key="8">
    <source>
        <dbReference type="SAM" id="MobiDB-lite"/>
    </source>
</evidence>
<evidence type="ECO:0000256" key="4">
    <source>
        <dbReference type="ARBA" id="ARBA00022741"/>
    </source>
</evidence>
<keyword evidence="3" id="KW-0493">Microtubule</keyword>
<dbReference type="PANTHER" id="PTHR23074">
    <property type="entry name" value="AAA DOMAIN-CONTAINING"/>
    <property type="match status" value="1"/>
</dbReference>
<dbReference type="GO" id="GO:0016853">
    <property type="term" value="F:isomerase activity"/>
    <property type="evidence" value="ECO:0007669"/>
    <property type="project" value="UniProtKB-KW"/>
</dbReference>
<protein>
    <submittedName>
        <fullName evidence="9">Katanin p60 ATPase-containing subunit A-like 2</fullName>
    </submittedName>
</protein>
<evidence type="ECO:0000256" key="7">
    <source>
        <dbReference type="ARBA" id="ARBA00023235"/>
    </source>
</evidence>
<keyword evidence="2" id="KW-0963">Cytoplasm</keyword>
<dbReference type="SUPFAM" id="SSF52540">
    <property type="entry name" value="P-loop containing nucleoside triphosphate hydrolases"/>
    <property type="match status" value="1"/>
</dbReference>
<evidence type="ECO:0000256" key="6">
    <source>
        <dbReference type="ARBA" id="ARBA00023212"/>
    </source>
</evidence>